<dbReference type="PANTHER" id="PTHR22916:SF3">
    <property type="entry name" value="UDP-GLCNAC:BETAGAL BETA-1,3-N-ACETYLGLUCOSAMINYLTRANSFERASE-LIKE PROTEIN 1"/>
    <property type="match status" value="1"/>
</dbReference>
<keyword evidence="3" id="KW-1185">Reference proteome</keyword>
<dbReference type="SUPFAM" id="SSF53448">
    <property type="entry name" value="Nucleotide-diphospho-sugar transferases"/>
    <property type="match status" value="1"/>
</dbReference>
<organism evidence="2 3">
    <name type="scientific">Bordetella genomosp. 9</name>
    <dbReference type="NCBI Taxonomy" id="1416803"/>
    <lineage>
        <taxon>Bacteria</taxon>
        <taxon>Pseudomonadati</taxon>
        <taxon>Pseudomonadota</taxon>
        <taxon>Betaproteobacteria</taxon>
        <taxon>Burkholderiales</taxon>
        <taxon>Alcaligenaceae</taxon>
        <taxon>Bordetella</taxon>
    </lineage>
</organism>
<name>A0A1W6YWW5_9BORD</name>
<evidence type="ECO:0000259" key="1">
    <source>
        <dbReference type="Pfam" id="PF00535"/>
    </source>
</evidence>
<evidence type="ECO:0000313" key="2">
    <source>
        <dbReference type="EMBL" id="ARP85093.1"/>
    </source>
</evidence>
<dbReference type="AlphaFoldDB" id="A0A1W6YWW5"/>
<accession>A0A1W6YWW5</accession>
<dbReference type="PANTHER" id="PTHR22916">
    <property type="entry name" value="GLYCOSYLTRANSFERASE"/>
    <property type="match status" value="1"/>
</dbReference>
<dbReference type="InterPro" id="IPR001173">
    <property type="entry name" value="Glyco_trans_2-like"/>
</dbReference>
<dbReference type="GO" id="GO:0016758">
    <property type="term" value="F:hexosyltransferase activity"/>
    <property type="evidence" value="ECO:0007669"/>
    <property type="project" value="UniProtKB-ARBA"/>
</dbReference>
<dbReference type="EMBL" id="CP021109">
    <property type="protein sequence ID" value="ARP85093.1"/>
    <property type="molecule type" value="Genomic_DNA"/>
</dbReference>
<proteinExistence type="predicted"/>
<feature type="domain" description="Glycosyltransferase 2-like" evidence="1">
    <location>
        <begin position="10"/>
        <end position="114"/>
    </location>
</feature>
<dbReference type="CDD" id="cd00761">
    <property type="entry name" value="Glyco_tranf_GTA_type"/>
    <property type="match status" value="1"/>
</dbReference>
<sequence length="332" mass="37203">MENGSMPIASILIPAVKPTYLERAIRSALLQSLRDIEILVGDDTPDGSLAHVVERFHDSRLRYFHHGHQNAKQNAAALWRRANSPYVKWLHDDDVLLPLSVEVLVEALRAHPDSRLAFHGRVFIDDTGAVCWCPGSPIADGDTVAITRAELSRSLVGRLYNWVGELSNVMLTRDRDEAAYLFDYRGWPIDCLQDVAMYLNAAEDAPIIGVGGVYGAYRQHDGQMSNYASPYFPAILYEWELMVRGEAASKGLSRKRLVEAKERLIAHYRLHARLYPEIAPLMHGADEIDRLPAAQLLQSTRFAENLLSARTAIQARIAQACGRDSNLSRQYA</sequence>
<protein>
    <recommendedName>
        <fullName evidence="1">Glycosyltransferase 2-like domain-containing protein</fullName>
    </recommendedName>
</protein>
<dbReference type="Proteomes" id="UP000194139">
    <property type="component" value="Chromosome"/>
</dbReference>
<evidence type="ECO:0000313" key="3">
    <source>
        <dbReference type="Proteomes" id="UP000194139"/>
    </source>
</evidence>
<dbReference type="Pfam" id="PF00535">
    <property type="entry name" value="Glycos_transf_2"/>
    <property type="match status" value="1"/>
</dbReference>
<reference evidence="2 3" key="1">
    <citation type="submission" date="2017-05" db="EMBL/GenBank/DDBJ databases">
        <title>Complete and WGS of Bordetella genogroups.</title>
        <authorList>
            <person name="Spilker T."/>
            <person name="LiPuma J."/>
        </authorList>
    </citation>
    <scope>NUCLEOTIDE SEQUENCE [LARGE SCALE GENOMIC DNA]</scope>
    <source>
        <strain evidence="2 3">AU17164</strain>
    </source>
</reference>
<gene>
    <name evidence="2" type="ORF">CAL13_01820</name>
</gene>
<dbReference type="InterPro" id="IPR029044">
    <property type="entry name" value="Nucleotide-diphossugar_trans"/>
</dbReference>
<dbReference type="Gene3D" id="3.90.550.10">
    <property type="entry name" value="Spore Coat Polysaccharide Biosynthesis Protein SpsA, Chain A"/>
    <property type="match status" value="1"/>
</dbReference>